<organism evidence="6 7">
    <name type="scientific">Paludibacterium purpuratum</name>
    <dbReference type="NCBI Taxonomy" id="1144873"/>
    <lineage>
        <taxon>Bacteria</taxon>
        <taxon>Pseudomonadati</taxon>
        <taxon>Pseudomonadota</taxon>
        <taxon>Betaproteobacteria</taxon>
        <taxon>Neisseriales</taxon>
        <taxon>Chromobacteriaceae</taxon>
        <taxon>Paludibacterium</taxon>
    </lineage>
</organism>
<evidence type="ECO:0000256" key="4">
    <source>
        <dbReference type="SAM" id="SignalP"/>
    </source>
</evidence>
<dbReference type="PANTHER" id="PTHR30404:SF0">
    <property type="entry name" value="N-ACETYLMURAMOYL-L-ALANINE AMIDASE AMIC"/>
    <property type="match status" value="1"/>
</dbReference>
<dbReference type="Pfam" id="PF01520">
    <property type="entry name" value="Amidase_3"/>
    <property type="match status" value="1"/>
</dbReference>
<name>A0A4R7BGG5_9NEIS</name>
<dbReference type="PANTHER" id="PTHR30404">
    <property type="entry name" value="N-ACETYLMURAMOYL-L-ALANINE AMIDASE"/>
    <property type="match status" value="1"/>
</dbReference>
<evidence type="ECO:0000259" key="5">
    <source>
        <dbReference type="SMART" id="SM00646"/>
    </source>
</evidence>
<comment type="caution">
    <text evidence="6">The sequence shown here is derived from an EMBL/GenBank/DDBJ whole genome shotgun (WGS) entry which is preliminary data.</text>
</comment>
<reference evidence="6 7" key="1">
    <citation type="submission" date="2019-03" db="EMBL/GenBank/DDBJ databases">
        <title>Genomic Encyclopedia of Type Strains, Phase III (KMG-III): the genomes of soil and plant-associated and newly described type strains.</title>
        <authorList>
            <person name="Whitman W."/>
        </authorList>
    </citation>
    <scope>NUCLEOTIDE SEQUENCE [LARGE SCALE GENOMIC DNA]</scope>
    <source>
        <strain evidence="6 7">CECT 8976</strain>
    </source>
</reference>
<dbReference type="InterPro" id="IPR002508">
    <property type="entry name" value="MurNAc-LAA_cat"/>
</dbReference>
<feature type="signal peptide" evidence="4">
    <location>
        <begin position="1"/>
        <end position="22"/>
    </location>
</feature>
<sequence>MTPRPFALLLFALCWRAPPAYADAPAQVAIDVGHSLAAPGAKSASGETEFSFNLRQAQWLQQALTHDGIGTRLIGAAGDMVRLTDRTAQASQAKLFVSVHHDSVQPQYLPEADRFHGYSVFVSRKNPYPDQSLACARHVAQALQAAGERPTLHHAEPIPGENRPLADAALGVYWFDDLVVLKTARQPALLVEHGVIVNAREEARLKRPEVEKKLARAVADGLRQCLPLIQ</sequence>
<dbReference type="Proteomes" id="UP000295611">
    <property type="component" value="Unassembled WGS sequence"/>
</dbReference>
<gene>
    <name evidence="6" type="ORF">DFP86_101247</name>
</gene>
<evidence type="ECO:0000256" key="2">
    <source>
        <dbReference type="ARBA" id="ARBA00011901"/>
    </source>
</evidence>
<dbReference type="SUPFAM" id="SSF53187">
    <property type="entry name" value="Zn-dependent exopeptidases"/>
    <property type="match status" value="1"/>
</dbReference>
<protein>
    <recommendedName>
        <fullName evidence="2">N-acetylmuramoyl-L-alanine amidase</fullName>
        <ecNumber evidence="2">3.5.1.28</ecNumber>
    </recommendedName>
</protein>
<comment type="catalytic activity">
    <reaction evidence="1">
        <text>Hydrolyzes the link between N-acetylmuramoyl residues and L-amino acid residues in certain cell-wall glycopeptides.</text>
        <dbReference type="EC" id="3.5.1.28"/>
    </reaction>
</comment>
<dbReference type="Gene3D" id="3.40.630.40">
    <property type="entry name" value="Zn-dependent exopeptidases"/>
    <property type="match status" value="1"/>
</dbReference>
<proteinExistence type="predicted"/>
<dbReference type="GO" id="GO:0008745">
    <property type="term" value="F:N-acetylmuramoyl-L-alanine amidase activity"/>
    <property type="evidence" value="ECO:0007669"/>
    <property type="project" value="UniProtKB-EC"/>
</dbReference>
<dbReference type="GO" id="GO:0030288">
    <property type="term" value="C:outer membrane-bounded periplasmic space"/>
    <property type="evidence" value="ECO:0007669"/>
    <property type="project" value="TreeGrafter"/>
</dbReference>
<feature type="domain" description="MurNAc-LAA" evidence="5">
    <location>
        <begin position="85"/>
        <end position="223"/>
    </location>
</feature>
<keyword evidence="7" id="KW-1185">Reference proteome</keyword>
<evidence type="ECO:0000313" key="6">
    <source>
        <dbReference type="EMBL" id="TDR82857.1"/>
    </source>
</evidence>
<keyword evidence="3" id="KW-0378">Hydrolase</keyword>
<dbReference type="OrthoDB" id="8525541at2"/>
<dbReference type="RefSeq" id="WP_133678179.1">
    <property type="nucleotide sequence ID" value="NZ_SNZP01000001.1"/>
</dbReference>
<keyword evidence="4" id="KW-0732">Signal</keyword>
<dbReference type="EC" id="3.5.1.28" evidence="2"/>
<evidence type="ECO:0000313" key="7">
    <source>
        <dbReference type="Proteomes" id="UP000295611"/>
    </source>
</evidence>
<dbReference type="CDD" id="cd02696">
    <property type="entry name" value="MurNAc-LAA"/>
    <property type="match status" value="1"/>
</dbReference>
<accession>A0A4R7BGG5</accession>
<dbReference type="GO" id="GO:0009253">
    <property type="term" value="P:peptidoglycan catabolic process"/>
    <property type="evidence" value="ECO:0007669"/>
    <property type="project" value="InterPro"/>
</dbReference>
<dbReference type="AlphaFoldDB" id="A0A4R7BGG5"/>
<dbReference type="SMART" id="SM00646">
    <property type="entry name" value="Ami_3"/>
    <property type="match status" value="1"/>
</dbReference>
<evidence type="ECO:0000256" key="3">
    <source>
        <dbReference type="ARBA" id="ARBA00022801"/>
    </source>
</evidence>
<feature type="chain" id="PRO_5020519966" description="N-acetylmuramoyl-L-alanine amidase" evidence="4">
    <location>
        <begin position="23"/>
        <end position="230"/>
    </location>
</feature>
<dbReference type="InterPro" id="IPR050695">
    <property type="entry name" value="N-acetylmuramoyl_amidase_3"/>
</dbReference>
<evidence type="ECO:0000256" key="1">
    <source>
        <dbReference type="ARBA" id="ARBA00001561"/>
    </source>
</evidence>
<dbReference type="EMBL" id="SNZP01000001">
    <property type="protein sequence ID" value="TDR82857.1"/>
    <property type="molecule type" value="Genomic_DNA"/>
</dbReference>